<name>A0A3B0XZ39_9ZZZZ</name>
<dbReference type="EMBL" id="UOFJ01000424">
    <property type="protein sequence ID" value="VAW69413.1"/>
    <property type="molecule type" value="Genomic_DNA"/>
</dbReference>
<organism evidence="1">
    <name type="scientific">hydrothermal vent metagenome</name>
    <dbReference type="NCBI Taxonomy" id="652676"/>
    <lineage>
        <taxon>unclassified sequences</taxon>
        <taxon>metagenomes</taxon>
        <taxon>ecological metagenomes</taxon>
    </lineage>
</organism>
<gene>
    <name evidence="1" type="ORF">MNBD_GAMMA10-2148</name>
</gene>
<accession>A0A3B0XZ39</accession>
<reference evidence="1" key="1">
    <citation type="submission" date="2018-06" db="EMBL/GenBank/DDBJ databases">
        <authorList>
            <person name="Zhirakovskaya E."/>
        </authorList>
    </citation>
    <scope>NUCLEOTIDE SEQUENCE</scope>
</reference>
<evidence type="ECO:0000313" key="1">
    <source>
        <dbReference type="EMBL" id="VAW69413.1"/>
    </source>
</evidence>
<protein>
    <submittedName>
        <fullName evidence="1">Uncharacterized protein</fullName>
    </submittedName>
</protein>
<sequence length="38" mass="4234">MKKCEVIAMEGGYVENAGAVFYRLIGDKHETGEEPTLF</sequence>
<proteinExistence type="predicted"/>
<dbReference type="AlphaFoldDB" id="A0A3B0XZ39"/>